<evidence type="ECO:0000256" key="1">
    <source>
        <dbReference type="ARBA" id="ARBA00009356"/>
    </source>
</evidence>
<keyword evidence="4 6" id="KW-0699">rRNA-binding</keyword>
<dbReference type="InterPro" id="IPR020040">
    <property type="entry name" value="Ribosomal_uL6_a/b-dom"/>
</dbReference>
<feature type="domain" description="Large ribosomal subunit protein uL6 alpha-beta" evidence="7">
    <location>
        <begin position="11"/>
        <end position="81"/>
    </location>
</feature>
<evidence type="ECO:0000256" key="5">
    <source>
        <dbReference type="RuleBase" id="RU003869"/>
    </source>
</evidence>
<dbReference type="GO" id="GO:0002181">
    <property type="term" value="P:cytoplasmic translation"/>
    <property type="evidence" value="ECO:0007669"/>
    <property type="project" value="TreeGrafter"/>
</dbReference>
<dbReference type="GO" id="GO:0022625">
    <property type="term" value="C:cytosolic large ribosomal subunit"/>
    <property type="evidence" value="ECO:0007669"/>
    <property type="project" value="UniProtKB-UniRule"/>
</dbReference>
<dbReference type="InterPro" id="IPR000702">
    <property type="entry name" value="Ribosomal_uL6-like"/>
</dbReference>
<organism evidence="8 9">
    <name type="scientific">Candidatus Kaiserbacteria bacterium CG10_big_fil_rev_8_21_14_0_10_43_70</name>
    <dbReference type="NCBI Taxonomy" id="1974605"/>
    <lineage>
        <taxon>Bacteria</taxon>
        <taxon>Candidatus Kaiseribacteriota</taxon>
    </lineage>
</organism>
<dbReference type="InterPro" id="IPR036789">
    <property type="entry name" value="Ribosomal_uL6-like_a/b-dom_sf"/>
</dbReference>
<keyword evidence="4 6" id="KW-0694">RNA-binding</keyword>
<dbReference type="FunFam" id="3.90.930.12:FF:000001">
    <property type="entry name" value="50S ribosomal protein L6"/>
    <property type="match status" value="1"/>
</dbReference>
<comment type="subunit">
    <text evidence="4">Part of the 50S ribosomal subunit.</text>
</comment>
<feature type="domain" description="Large ribosomal subunit protein uL6 alpha-beta" evidence="7">
    <location>
        <begin position="91"/>
        <end position="163"/>
    </location>
</feature>
<name>A0A2H0UJG5_9BACT</name>
<comment type="similarity">
    <text evidence="1 4 5">Belongs to the universal ribosomal protein uL6 family.</text>
</comment>
<comment type="caution">
    <text evidence="8">The sequence shown here is derived from an EMBL/GenBank/DDBJ whole genome shotgun (WGS) entry which is preliminary data.</text>
</comment>
<sequence>MSRIGKTPIKIPEETEVSVSDGIVAVSGKGGELKKKVHSSITVSVNDGQVVVAPADDSRLAFSLWGTFASHIRNMVIGVNEPFVKKLVLEGVGYKVDVSGDKLVLNVGFSHPVEIIIPTGITVSVVKNEITISGIDKEAVGQFAAHVRSKKKPEPYKGKGIRYDAEIVRRKQGKRSVT</sequence>
<reference evidence="9" key="1">
    <citation type="submission" date="2017-09" db="EMBL/GenBank/DDBJ databases">
        <title>Depth-based differentiation of microbial function through sediment-hosted aquifers and enrichment of novel symbionts in the deep terrestrial subsurface.</title>
        <authorList>
            <person name="Probst A.J."/>
            <person name="Ladd B."/>
            <person name="Jarett J.K."/>
            <person name="Geller-Mcgrath D.E."/>
            <person name="Sieber C.M.K."/>
            <person name="Emerson J.B."/>
            <person name="Anantharaman K."/>
            <person name="Thomas B.C."/>
            <person name="Malmstrom R."/>
            <person name="Stieglmeier M."/>
            <person name="Klingl A."/>
            <person name="Woyke T."/>
            <person name="Ryan C.M."/>
            <person name="Banfield J.F."/>
        </authorList>
    </citation>
    <scope>NUCLEOTIDE SEQUENCE [LARGE SCALE GENOMIC DNA]</scope>
</reference>
<dbReference type="NCBIfam" id="TIGR03654">
    <property type="entry name" value="L6_bact"/>
    <property type="match status" value="1"/>
</dbReference>
<dbReference type="AlphaFoldDB" id="A0A2H0UJG5"/>
<dbReference type="InterPro" id="IPR002358">
    <property type="entry name" value="Ribosomal_uL6_CS"/>
</dbReference>
<dbReference type="PROSITE" id="PS00525">
    <property type="entry name" value="RIBOSOMAL_L6_1"/>
    <property type="match status" value="1"/>
</dbReference>
<keyword evidence="2 4" id="KW-0689">Ribosomal protein</keyword>
<evidence type="ECO:0000256" key="4">
    <source>
        <dbReference type="HAMAP-Rule" id="MF_01365"/>
    </source>
</evidence>
<dbReference type="GO" id="GO:0019843">
    <property type="term" value="F:rRNA binding"/>
    <property type="evidence" value="ECO:0007669"/>
    <property type="project" value="UniProtKB-UniRule"/>
</dbReference>
<accession>A0A2H0UJG5</accession>
<dbReference type="GO" id="GO:0003735">
    <property type="term" value="F:structural constituent of ribosome"/>
    <property type="evidence" value="ECO:0007669"/>
    <property type="project" value="UniProtKB-UniRule"/>
</dbReference>
<evidence type="ECO:0000256" key="6">
    <source>
        <dbReference type="RuleBase" id="RU003870"/>
    </source>
</evidence>
<proteinExistence type="inferred from homology"/>
<dbReference type="PANTHER" id="PTHR11655">
    <property type="entry name" value="60S/50S RIBOSOMAL PROTEIN L6/L9"/>
    <property type="match status" value="1"/>
</dbReference>
<comment type="function">
    <text evidence="4 6">This protein binds to the 23S rRNA, and is important in its secondary structure. It is located near the subunit interface in the base of the L7/L12 stalk, and near the tRNA binding site of the peptidyltransferase center.</text>
</comment>
<dbReference type="PRINTS" id="PR00059">
    <property type="entry name" value="RIBOSOMALL6"/>
</dbReference>
<protein>
    <recommendedName>
        <fullName evidence="4">Large ribosomal subunit protein uL6</fullName>
    </recommendedName>
</protein>
<dbReference type="HAMAP" id="MF_01365_B">
    <property type="entry name" value="Ribosomal_uL6_B"/>
    <property type="match status" value="1"/>
</dbReference>
<gene>
    <name evidence="4" type="primary">rplF</name>
    <name evidence="8" type="ORF">COU13_00200</name>
</gene>
<evidence type="ECO:0000256" key="2">
    <source>
        <dbReference type="ARBA" id="ARBA00022980"/>
    </source>
</evidence>
<dbReference type="Gene3D" id="3.90.930.12">
    <property type="entry name" value="Ribosomal protein L6, alpha-beta domain"/>
    <property type="match status" value="2"/>
</dbReference>
<evidence type="ECO:0000313" key="9">
    <source>
        <dbReference type="Proteomes" id="UP000230706"/>
    </source>
</evidence>
<dbReference type="EMBL" id="PFBF01000004">
    <property type="protein sequence ID" value="PIR86539.1"/>
    <property type="molecule type" value="Genomic_DNA"/>
</dbReference>
<dbReference type="PIRSF" id="PIRSF002162">
    <property type="entry name" value="Ribosomal_L6"/>
    <property type="match status" value="1"/>
</dbReference>
<evidence type="ECO:0000256" key="3">
    <source>
        <dbReference type="ARBA" id="ARBA00023274"/>
    </source>
</evidence>
<dbReference type="PANTHER" id="PTHR11655:SF14">
    <property type="entry name" value="LARGE RIBOSOMAL SUBUNIT PROTEIN UL6M"/>
    <property type="match status" value="1"/>
</dbReference>
<evidence type="ECO:0000259" key="7">
    <source>
        <dbReference type="Pfam" id="PF00347"/>
    </source>
</evidence>
<evidence type="ECO:0000313" key="8">
    <source>
        <dbReference type="EMBL" id="PIR86539.1"/>
    </source>
</evidence>
<dbReference type="InterPro" id="IPR019906">
    <property type="entry name" value="Ribosomal_uL6_bac-type"/>
</dbReference>
<dbReference type="SUPFAM" id="SSF56053">
    <property type="entry name" value="Ribosomal protein L6"/>
    <property type="match status" value="2"/>
</dbReference>
<dbReference type="Pfam" id="PF00347">
    <property type="entry name" value="Ribosomal_L6"/>
    <property type="match status" value="2"/>
</dbReference>
<keyword evidence="3 4" id="KW-0687">Ribonucleoprotein</keyword>
<dbReference type="Proteomes" id="UP000230706">
    <property type="component" value="Unassembled WGS sequence"/>
</dbReference>